<reference evidence="1 2" key="1">
    <citation type="submission" date="2021-05" db="EMBL/GenBank/DDBJ databases">
        <title>Molecular characterization for Shewanella algae harboring chromosomal blaOXA-55-like strains isolated from clinical and environment sample.</title>
        <authorList>
            <person name="Ohama Y."/>
            <person name="Aoki K."/>
            <person name="Harada S."/>
            <person name="Moriya K."/>
            <person name="Ishii Y."/>
            <person name="Tateda K."/>
        </authorList>
    </citation>
    <scope>NUCLEOTIDE SEQUENCE [LARGE SCALE GENOMIC DNA]</scope>
    <source>
        <strain evidence="1 2">MBTL60-118</strain>
    </source>
</reference>
<dbReference type="Proteomes" id="UP000773469">
    <property type="component" value="Unassembled WGS sequence"/>
</dbReference>
<sequence length="281" mass="30255">MVRKSLGFALCAFLLTACGGSDGDNAKDEVVTLPPTPPVAENVLPSVFAGVDFEVSEEQSVSLIGEVSDEDGVIESLVWVQEGGPDVDFTVEGVNLSFVAPIVPEETQLTFKLSATDDEGGVSSDVVVIKVKKLVIESVAQAIDVLERRGELTVLDRTASLGGVDDNNDGIRDDIYSFVVALPLETAKRNSLLQLAQAFQSIQTRDIENPSVLSEVDSDIVAGVVCNSIAFDNPTLDSSYGRKIRNFTANTYERAERFARYNALMNGSVTRLPEDSEVECK</sequence>
<proteinExistence type="predicted"/>
<evidence type="ECO:0008006" key="3">
    <source>
        <dbReference type="Google" id="ProtNLM"/>
    </source>
</evidence>
<gene>
    <name evidence="1" type="ORF">TUM3794_20800</name>
</gene>
<dbReference type="EMBL" id="BPEU01000013">
    <property type="protein sequence ID" value="GIU41102.1"/>
    <property type="molecule type" value="Genomic_DNA"/>
</dbReference>
<accession>A0ABQ4P0S2</accession>
<dbReference type="PROSITE" id="PS51257">
    <property type="entry name" value="PROKAR_LIPOPROTEIN"/>
    <property type="match status" value="1"/>
</dbReference>
<comment type="caution">
    <text evidence="1">The sequence shown here is derived from an EMBL/GenBank/DDBJ whole genome shotgun (WGS) entry which is preliminary data.</text>
</comment>
<name>A0ABQ4P0S2_SHECO</name>
<dbReference type="Pfam" id="PF22352">
    <property type="entry name" value="K319L-like_PKD"/>
    <property type="match status" value="1"/>
</dbReference>
<organism evidence="1 2">
    <name type="scientific">Shewanella colwelliana</name>
    <name type="common">Alteromonas colwelliana</name>
    <dbReference type="NCBI Taxonomy" id="23"/>
    <lineage>
        <taxon>Bacteria</taxon>
        <taxon>Pseudomonadati</taxon>
        <taxon>Pseudomonadota</taxon>
        <taxon>Gammaproteobacteria</taxon>
        <taxon>Alteromonadales</taxon>
        <taxon>Shewanellaceae</taxon>
        <taxon>Shewanella</taxon>
    </lineage>
</organism>
<evidence type="ECO:0000313" key="2">
    <source>
        <dbReference type="Proteomes" id="UP000773469"/>
    </source>
</evidence>
<evidence type="ECO:0000313" key="1">
    <source>
        <dbReference type="EMBL" id="GIU41102.1"/>
    </source>
</evidence>
<dbReference type="RefSeq" id="WP_220756958.1">
    <property type="nucleotide sequence ID" value="NZ_BPEU01000013.1"/>
</dbReference>
<dbReference type="Gene3D" id="2.60.40.3010">
    <property type="match status" value="1"/>
</dbReference>
<protein>
    <recommendedName>
        <fullName evidence="3">Dystroglycan-type cadherin-like domain-containing protein</fullName>
    </recommendedName>
</protein>
<keyword evidence="2" id="KW-1185">Reference proteome</keyword>